<evidence type="ECO:0000256" key="1">
    <source>
        <dbReference type="SAM" id="MobiDB-lite"/>
    </source>
</evidence>
<reference evidence="2 3" key="1">
    <citation type="submission" date="2014-04" db="EMBL/GenBank/DDBJ databases">
        <authorList>
            <person name="Sears C."/>
            <person name="Carroll K."/>
            <person name="Sack B.R."/>
            <person name="Qadri F."/>
            <person name="Myers L.L."/>
            <person name="Chung G.-T."/>
            <person name="Escheverria P."/>
            <person name="Fraser C.M."/>
            <person name="Sadzewicz L."/>
            <person name="Shefchek K.A."/>
            <person name="Tallon L."/>
            <person name="Das S.P."/>
            <person name="Daugherty S."/>
            <person name="Mongodin E.F."/>
        </authorList>
    </citation>
    <scope>NUCLEOTIDE SEQUENCE [LARGE SCALE GENOMIC DNA]</scope>
    <source>
        <strain evidence="2 3">3776 D15 i</strain>
    </source>
</reference>
<comment type="caution">
    <text evidence="2">The sequence shown here is derived from an EMBL/GenBank/DDBJ whole genome shotgun (WGS) entry which is preliminary data.</text>
</comment>
<feature type="compositionally biased region" description="Polar residues" evidence="1">
    <location>
        <begin position="33"/>
        <end position="48"/>
    </location>
</feature>
<feature type="region of interest" description="Disordered" evidence="1">
    <location>
        <begin position="23"/>
        <end position="48"/>
    </location>
</feature>
<name>A0AB34LHD6_PARDI</name>
<evidence type="ECO:0000313" key="3">
    <source>
        <dbReference type="Proteomes" id="UP000027850"/>
    </source>
</evidence>
<dbReference type="Proteomes" id="UP000027850">
    <property type="component" value="Unassembled WGS sequence"/>
</dbReference>
<protein>
    <submittedName>
        <fullName evidence="2">Uncharacterized protein</fullName>
    </submittedName>
</protein>
<evidence type="ECO:0000313" key="2">
    <source>
        <dbReference type="EMBL" id="KDS38002.1"/>
    </source>
</evidence>
<organism evidence="2 3">
    <name type="scientific">Parabacteroides distasonis str. 3776 D15 i</name>
    <dbReference type="NCBI Taxonomy" id="1339342"/>
    <lineage>
        <taxon>Bacteria</taxon>
        <taxon>Pseudomonadati</taxon>
        <taxon>Bacteroidota</taxon>
        <taxon>Bacteroidia</taxon>
        <taxon>Bacteroidales</taxon>
        <taxon>Tannerellaceae</taxon>
        <taxon>Parabacteroides</taxon>
    </lineage>
</organism>
<proteinExistence type="predicted"/>
<dbReference type="AlphaFoldDB" id="A0AB34LHD6"/>
<gene>
    <name evidence="2" type="ORF">M091_0045</name>
</gene>
<sequence>MKLVLPFPHFLWMLGTKPVSTKEKAVLHEPQTEQENINRNNTNYEEDK</sequence>
<dbReference type="EMBL" id="JNHK01000087">
    <property type="protein sequence ID" value="KDS38002.1"/>
    <property type="molecule type" value="Genomic_DNA"/>
</dbReference>
<accession>A0AB34LHD6</accession>